<dbReference type="InterPro" id="IPR057678">
    <property type="entry name" value="DUF7918"/>
</dbReference>
<organism evidence="3 4">
    <name type="scientific">Mycena alexandri</name>
    <dbReference type="NCBI Taxonomy" id="1745969"/>
    <lineage>
        <taxon>Eukaryota</taxon>
        <taxon>Fungi</taxon>
        <taxon>Dikarya</taxon>
        <taxon>Basidiomycota</taxon>
        <taxon>Agaricomycotina</taxon>
        <taxon>Agaricomycetes</taxon>
        <taxon>Agaricomycetidae</taxon>
        <taxon>Agaricales</taxon>
        <taxon>Marasmiineae</taxon>
        <taxon>Mycenaceae</taxon>
        <taxon>Mycena</taxon>
    </lineage>
</organism>
<keyword evidence="4" id="KW-1185">Reference proteome</keyword>
<feature type="compositionally biased region" description="Polar residues" evidence="1">
    <location>
        <begin position="80"/>
        <end position="97"/>
    </location>
</feature>
<feature type="domain" description="DUF7918" evidence="2">
    <location>
        <begin position="9"/>
        <end position="196"/>
    </location>
</feature>
<evidence type="ECO:0000313" key="4">
    <source>
        <dbReference type="Proteomes" id="UP001218188"/>
    </source>
</evidence>
<gene>
    <name evidence="3" type="ORF">C8F04DRAFT_1084238</name>
</gene>
<protein>
    <recommendedName>
        <fullName evidence="2">DUF7918 domain-containing protein</fullName>
    </recommendedName>
</protein>
<dbReference type="EMBL" id="JARJCM010000023">
    <property type="protein sequence ID" value="KAJ7040192.1"/>
    <property type="molecule type" value="Genomic_DNA"/>
</dbReference>
<feature type="region of interest" description="Disordered" evidence="1">
    <location>
        <begin position="78"/>
        <end position="97"/>
    </location>
</feature>
<evidence type="ECO:0000256" key="1">
    <source>
        <dbReference type="SAM" id="MobiDB-lite"/>
    </source>
</evidence>
<dbReference type="PANTHER" id="PTHR36223">
    <property type="entry name" value="BETA-LACTAMASE-TYPE TRANSPEPTIDASE FOLD DOMAIN CONTAINING PROTEIN"/>
    <property type="match status" value="1"/>
</dbReference>
<dbReference type="AlphaFoldDB" id="A0AAD6X862"/>
<proteinExistence type="predicted"/>
<name>A0AAD6X862_9AGAR</name>
<evidence type="ECO:0000313" key="3">
    <source>
        <dbReference type="EMBL" id="KAJ7040192.1"/>
    </source>
</evidence>
<dbReference type="PANTHER" id="PTHR36223:SF1">
    <property type="entry name" value="TRANSCRIPTION ELONGATION FACTOR EAF N-TERMINAL DOMAIN-CONTAINING PROTEIN"/>
    <property type="match status" value="1"/>
</dbReference>
<evidence type="ECO:0000259" key="2">
    <source>
        <dbReference type="Pfam" id="PF25534"/>
    </source>
</evidence>
<reference evidence="3" key="1">
    <citation type="submission" date="2023-03" db="EMBL/GenBank/DDBJ databases">
        <title>Massive genome expansion in bonnet fungi (Mycena s.s.) driven by repeated elements and novel gene families across ecological guilds.</title>
        <authorList>
            <consortium name="Lawrence Berkeley National Laboratory"/>
            <person name="Harder C.B."/>
            <person name="Miyauchi S."/>
            <person name="Viragh M."/>
            <person name="Kuo A."/>
            <person name="Thoen E."/>
            <person name="Andreopoulos B."/>
            <person name="Lu D."/>
            <person name="Skrede I."/>
            <person name="Drula E."/>
            <person name="Henrissat B."/>
            <person name="Morin E."/>
            <person name="Kohler A."/>
            <person name="Barry K."/>
            <person name="LaButti K."/>
            <person name="Morin E."/>
            <person name="Salamov A."/>
            <person name="Lipzen A."/>
            <person name="Mereny Z."/>
            <person name="Hegedus B."/>
            <person name="Baldrian P."/>
            <person name="Stursova M."/>
            <person name="Weitz H."/>
            <person name="Taylor A."/>
            <person name="Grigoriev I.V."/>
            <person name="Nagy L.G."/>
            <person name="Martin F."/>
            <person name="Kauserud H."/>
        </authorList>
    </citation>
    <scope>NUCLEOTIDE SEQUENCE</scope>
    <source>
        <strain evidence="3">CBHHK200</strain>
    </source>
</reference>
<accession>A0AAD6X862</accession>
<dbReference type="Pfam" id="PF25534">
    <property type="entry name" value="DUF7918"/>
    <property type="match status" value="1"/>
</dbReference>
<sequence>MHLGQYYATIHVDGALLPEYAIELSNDGMEATCWIPSQNNKNFSIELKNTNYSHRETISGRIAVDGIKCGGLHLACRSGGRTSTAQRDSVSTSANTRRPLTFGQQALTDDDAYLNAAISPDLGTIKVDFCLVQVSRKKKDRKWYVRHEPRILHEHSKKGIGHSIQFGPEFHRQNPSKMTASHTIQSMARFNFKYRPIGTIRSNIRRLRLLRAEGITPPAPREERAATPPDVVDLSMEVDEDDAEEAEIKKLKMKLEALKNKRQPKQVKREASFEVKKEIKREGPIFLPGEVIDLT</sequence>
<dbReference type="Proteomes" id="UP001218188">
    <property type="component" value="Unassembled WGS sequence"/>
</dbReference>
<comment type="caution">
    <text evidence="3">The sequence shown here is derived from an EMBL/GenBank/DDBJ whole genome shotgun (WGS) entry which is preliminary data.</text>
</comment>